<evidence type="ECO:0000313" key="6">
    <source>
        <dbReference type="Proteomes" id="UP001571476"/>
    </source>
</evidence>
<feature type="DNA-binding region" description="H-T-H motif" evidence="2">
    <location>
        <begin position="21"/>
        <end position="40"/>
    </location>
</feature>
<protein>
    <submittedName>
        <fullName evidence="5">Helix-turn-helix domain-containing protein</fullName>
    </submittedName>
</protein>
<dbReference type="Gene3D" id="1.10.357.10">
    <property type="entry name" value="Tetracycline Repressor, domain 2"/>
    <property type="match status" value="1"/>
</dbReference>
<accession>A0ABV4SAI1</accession>
<dbReference type="PROSITE" id="PS50977">
    <property type="entry name" value="HTH_TETR_2"/>
    <property type="match status" value="1"/>
</dbReference>
<proteinExistence type="predicted"/>
<name>A0ABV4SAI1_9ACTN</name>
<evidence type="ECO:0000256" key="3">
    <source>
        <dbReference type="SAM" id="MobiDB-lite"/>
    </source>
</evidence>
<evidence type="ECO:0000259" key="4">
    <source>
        <dbReference type="PROSITE" id="PS50977"/>
    </source>
</evidence>
<dbReference type="Pfam" id="PF00440">
    <property type="entry name" value="TetR_N"/>
    <property type="match status" value="1"/>
</dbReference>
<dbReference type="InterPro" id="IPR009057">
    <property type="entry name" value="Homeodomain-like_sf"/>
</dbReference>
<dbReference type="SUPFAM" id="SSF46689">
    <property type="entry name" value="Homeodomain-like"/>
    <property type="match status" value="1"/>
</dbReference>
<feature type="compositionally biased region" description="Basic residues" evidence="3">
    <location>
        <begin position="118"/>
        <end position="130"/>
    </location>
</feature>
<organism evidence="5 6">
    <name type="scientific">Streptomyces aureus</name>
    <dbReference type="NCBI Taxonomy" id="193461"/>
    <lineage>
        <taxon>Bacteria</taxon>
        <taxon>Bacillati</taxon>
        <taxon>Actinomycetota</taxon>
        <taxon>Actinomycetes</taxon>
        <taxon>Kitasatosporales</taxon>
        <taxon>Streptomycetaceae</taxon>
        <taxon>Streptomyces</taxon>
    </lineage>
</organism>
<gene>
    <name evidence="5" type="ORF">ACEG43_03420</name>
</gene>
<reference evidence="5 6" key="1">
    <citation type="submission" date="2024-08" db="EMBL/GenBank/DDBJ databases">
        <title>Genome sequence of Streptomyces aureus CACIA-1.46HGO.</title>
        <authorList>
            <person name="Evangelista-Martinez Z."/>
        </authorList>
    </citation>
    <scope>NUCLEOTIDE SEQUENCE [LARGE SCALE GENOMIC DNA]</scope>
    <source>
        <strain evidence="5 6">CACIA-1.46HGO</strain>
    </source>
</reference>
<evidence type="ECO:0000313" key="5">
    <source>
        <dbReference type="EMBL" id="MFA3835241.1"/>
    </source>
</evidence>
<dbReference type="PRINTS" id="PR00455">
    <property type="entry name" value="HTHTETR"/>
</dbReference>
<dbReference type="InterPro" id="IPR050109">
    <property type="entry name" value="HTH-type_TetR-like_transc_reg"/>
</dbReference>
<keyword evidence="6" id="KW-1185">Reference proteome</keyword>
<comment type="caution">
    <text evidence="5">The sequence shown here is derived from an EMBL/GenBank/DDBJ whole genome shotgun (WGS) entry which is preliminary data.</text>
</comment>
<feature type="domain" description="HTH tetR-type" evidence="4">
    <location>
        <begin position="1"/>
        <end position="58"/>
    </location>
</feature>
<dbReference type="Proteomes" id="UP001571476">
    <property type="component" value="Unassembled WGS sequence"/>
</dbReference>
<keyword evidence="1 2" id="KW-0238">DNA-binding</keyword>
<dbReference type="PANTHER" id="PTHR30055:SF148">
    <property type="entry name" value="TETR-FAMILY TRANSCRIPTIONAL REGULATOR"/>
    <property type="match status" value="1"/>
</dbReference>
<evidence type="ECO:0000256" key="1">
    <source>
        <dbReference type="ARBA" id="ARBA00023125"/>
    </source>
</evidence>
<dbReference type="InterPro" id="IPR001647">
    <property type="entry name" value="HTH_TetR"/>
</dbReference>
<dbReference type="EMBL" id="JBGOSP010000002">
    <property type="protein sequence ID" value="MFA3835241.1"/>
    <property type="molecule type" value="Genomic_DNA"/>
</dbReference>
<feature type="region of interest" description="Disordered" evidence="3">
    <location>
        <begin position="97"/>
        <end position="142"/>
    </location>
</feature>
<evidence type="ECO:0000256" key="2">
    <source>
        <dbReference type="PROSITE-ProRule" id="PRU00335"/>
    </source>
</evidence>
<dbReference type="PANTHER" id="PTHR30055">
    <property type="entry name" value="HTH-TYPE TRANSCRIPTIONAL REGULATOR RUTR"/>
    <property type="match status" value="1"/>
</dbReference>
<sequence>MRAVLDAVVDLVAESGMAALTMDAVAARAGVSKPAMYRRWSTRQDLVIAAAESRIGPRTVPDMGDFRAGLRAVLTARTKAYRQPGIDRLLAGVRGSAAEAGAERRARRTSSPTAPDARRRKASRPTRPTRGRAGCRAFSRRP</sequence>
<dbReference type="RefSeq" id="WP_372561278.1">
    <property type="nucleotide sequence ID" value="NZ_JBGOSP010000002.1"/>
</dbReference>